<evidence type="ECO:0000313" key="2">
    <source>
        <dbReference type="Proteomes" id="UP001189122"/>
    </source>
</evidence>
<proteinExistence type="predicted"/>
<sequence>MDVYSTFNLPNLLRHGRPLFVCVRHVVLLHPGFHCRSQKSKSEPRQEELITS</sequence>
<dbReference type="EMBL" id="LR743591">
    <property type="protein sequence ID" value="CAA2619299.1"/>
    <property type="molecule type" value="Genomic_DNA"/>
</dbReference>
<dbReference type="EMBL" id="CACRZD030000004">
    <property type="protein sequence ID" value="CAA6659026.1"/>
    <property type="molecule type" value="Genomic_DNA"/>
</dbReference>
<dbReference type="Proteomes" id="UP001189122">
    <property type="component" value="Unassembled WGS sequence"/>
</dbReference>
<accession>A0A7I8IMF7</accession>
<protein>
    <submittedName>
        <fullName evidence="1">Uncharacterized protein</fullName>
    </submittedName>
</protein>
<organism evidence="1">
    <name type="scientific">Spirodela intermedia</name>
    <name type="common">Intermediate duckweed</name>
    <dbReference type="NCBI Taxonomy" id="51605"/>
    <lineage>
        <taxon>Eukaryota</taxon>
        <taxon>Viridiplantae</taxon>
        <taxon>Streptophyta</taxon>
        <taxon>Embryophyta</taxon>
        <taxon>Tracheophyta</taxon>
        <taxon>Spermatophyta</taxon>
        <taxon>Magnoliopsida</taxon>
        <taxon>Liliopsida</taxon>
        <taxon>Araceae</taxon>
        <taxon>Lemnoideae</taxon>
        <taxon>Spirodela</taxon>
    </lineage>
</organism>
<evidence type="ECO:0000313" key="1">
    <source>
        <dbReference type="EMBL" id="CAA2619299.1"/>
    </source>
</evidence>
<reference evidence="1 2" key="1">
    <citation type="submission" date="2019-12" db="EMBL/GenBank/DDBJ databases">
        <authorList>
            <person name="Scholz U."/>
            <person name="Mascher M."/>
            <person name="Fiebig A."/>
        </authorList>
    </citation>
    <scope>NUCLEOTIDE SEQUENCE</scope>
</reference>
<keyword evidence="2" id="KW-1185">Reference proteome</keyword>
<gene>
    <name evidence="1" type="ORF">SI7747_04005466</name>
</gene>
<name>A0A7I8IMF7_SPIIN</name>
<dbReference type="AlphaFoldDB" id="A0A7I8IMF7"/>